<reference evidence="3" key="1">
    <citation type="journal article" date="2014" name="Proc. Natl. Acad. Sci. U.S.A.">
        <title>Extensive sampling of basidiomycete genomes demonstrates inadequacy of the white-rot/brown-rot paradigm for wood decay fungi.</title>
        <authorList>
            <person name="Riley R."/>
            <person name="Salamov A.A."/>
            <person name="Brown D.W."/>
            <person name="Nagy L.G."/>
            <person name="Floudas D."/>
            <person name="Held B.W."/>
            <person name="Levasseur A."/>
            <person name="Lombard V."/>
            <person name="Morin E."/>
            <person name="Otillar R."/>
            <person name="Lindquist E.A."/>
            <person name="Sun H."/>
            <person name="LaButti K.M."/>
            <person name="Schmutz J."/>
            <person name="Jabbour D."/>
            <person name="Luo H."/>
            <person name="Baker S.E."/>
            <person name="Pisabarro A.G."/>
            <person name="Walton J.D."/>
            <person name="Blanchette R.A."/>
            <person name="Henrissat B."/>
            <person name="Martin F."/>
            <person name="Cullen D."/>
            <person name="Hibbett D.S."/>
            <person name="Grigoriev I.V."/>
        </authorList>
    </citation>
    <scope>NUCLEOTIDE SEQUENCE [LARGE SCALE GENOMIC DNA]</scope>
    <source>
        <strain evidence="3">PC15</strain>
    </source>
</reference>
<dbReference type="AlphaFoldDB" id="A0A067NKT7"/>
<dbReference type="VEuPathDB" id="FungiDB:PLEOSDRAFT_166867"/>
<dbReference type="OrthoDB" id="10349166at2759"/>
<evidence type="ECO:0000256" key="1">
    <source>
        <dbReference type="SAM" id="MobiDB-lite"/>
    </source>
</evidence>
<dbReference type="Proteomes" id="UP000027073">
    <property type="component" value="Unassembled WGS sequence"/>
</dbReference>
<evidence type="ECO:0000313" key="3">
    <source>
        <dbReference type="Proteomes" id="UP000027073"/>
    </source>
</evidence>
<protein>
    <submittedName>
        <fullName evidence="2">Uncharacterized protein</fullName>
    </submittedName>
</protein>
<dbReference type="EMBL" id="KL198007">
    <property type="protein sequence ID" value="KDQ28693.1"/>
    <property type="molecule type" value="Genomic_DNA"/>
</dbReference>
<name>A0A067NKT7_PLEO1</name>
<evidence type="ECO:0000313" key="2">
    <source>
        <dbReference type="EMBL" id="KDQ28693.1"/>
    </source>
</evidence>
<feature type="region of interest" description="Disordered" evidence="1">
    <location>
        <begin position="202"/>
        <end position="228"/>
    </location>
</feature>
<sequence length="228" mass="25509">MSEPTFNSLEEQIDYVIKFNETMSARLAAAKIALASHPPAVCETFIVVKLGEKSLNLRHLAKLVDFFYIERLFLTTHKTMVSFVENLRQIVGHVPDPMPAAKRVSKKSSQAGHSEASKLQEKAEYSKLYLKILRTYLESVELFEAGNFSESPIEISIRGKPVERRRTLQKATNIAMLNSMYFYSRHKLELFKDEVRLALGQPPASKAKTNDAEGSTVDKLSVGATGSA</sequence>
<feature type="region of interest" description="Disordered" evidence="1">
    <location>
        <begin position="99"/>
        <end position="118"/>
    </location>
</feature>
<dbReference type="HOGENOM" id="CLU_1215196_0_0_1"/>
<accession>A0A067NKT7</accession>
<gene>
    <name evidence="2" type="ORF">PLEOSDRAFT_166867</name>
</gene>
<proteinExistence type="predicted"/>
<dbReference type="InParanoid" id="A0A067NKT7"/>
<organism evidence="2 3">
    <name type="scientific">Pleurotus ostreatus (strain PC15)</name>
    <name type="common">Oyster mushroom</name>
    <dbReference type="NCBI Taxonomy" id="1137138"/>
    <lineage>
        <taxon>Eukaryota</taxon>
        <taxon>Fungi</taxon>
        <taxon>Dikarya</taxon>
        <taxon>Basidiomycota</taxon>
        <taxon>Agaricomycotina</taxon>
        <taxon>Agaricomycetes</taxon>
        <taxon>Agaricomycetidae</taxon>
        <taxon>Agaricales</taxon>
        <taxon>Pleurotineae</taxon>
        <taxon>Pleurotaceae</taxon>
        <taxon>Pleurotus</taxon>
    </lineage>
</organism>